<dbReference type="EMBL" id="JBAHYK010000322">
    <property type="protein sequence ID" value="KAL0575258.1"/>
    <property type="molecule type" value="Genomic_DNA"/>
</dbReference>
<comment type="caution">
    <text evidence="2">The sequence shown here is derived from an EMBL/GenBank/DDBJ whole genome shotgun (WGS) entry which is preliminary data.</text>
</comment>
<dbReference type="Gene3D" id="3.80.10.10">
    <property type="entry name" value="Ribonuclease Inhibitor"/>
    <property type="match status" value="1"/>
</dbReference>
<keyword evidence="3" id="KW-1185">Reference proteome</keyword>
<reference evidence="2 3" key="1">
    <citation type="submission" date="2024-02" db="EMBL/GenBank/DDBJ databases">
        <title>A draft genome for the cacao thread blight pathogen Marasmius crinis-equi.</title>
        <authorList>
            <person name="Cohen S.P."/>
            <person name="Baruah I.K."/>
            <person name="Amoako-Attah I."/>
            <person name="Bukari Y."/>
            <person name="Meinhardt L.W."/>
            <person name="Bailey B.A."/>
        </authorList>
    </citation>
    <scope>NUCLEOTIDE SEQUENCE [LARGE SCALE GENOMIC DNA]</scope>
    <source>
        <strain evidence="2 3">GH-76</strain>
    </source>
</reference>
<evidence type="ECO:0000313" key="3">
    <source>
        <dbReference type="Proteomes" id="UP001465976"/>
    </source>
</evidence>
<dbReference type="Pfam" id="PF12937">
    <property type="entry name" value="F-box-like"/>
    <property type="match status" value="1"/>
</dbReference>
<dbReference type="InterPro" id="IPR036047">
    <property type="entry name" value="F-box-like_dom_sf"/>
</dbReference>
<dbReference type="InterPro" id="IPR032675">
    <property type="entry name" value="LRR_dom_sf"/>
</dbReference>
<dbReference type="SUPFAM" id="SSF81383">
    <property type="entry name" value="F-box domain"/>
    <property type="match status" value="1"/>
</dbReference>
<dbReference type="Proteomes" id="UP001465976">
    <property type="component" value="Unassembled WGS sequence"/>
</dbReference>
<evidence type="ECO:0000313" key="2">
    <source>
        <dbReference type="EMBL" id="KAL0575258.1"/>
    </source>
</evidence>
<dbReference type="SUPFAM" id="SSF52047">
    <property type="entry name" value="RNI-like"/>
    <property type="match status" value="1"/>
</dbReference>
<accession>A0ABR3FIY8</accession>
<evidence type="ECO:0000259" key="1">
    <source>
        <dbReference type="Pfam" id="PF12937"/>
    </source>
</evidence>
<sequence length="632" mass="72332">MDLSRRAPGPAQWVPEDRRSYFEILAESCGDSRLAMEIYHQKEMTARANRKRATEPAAPIWESCGLFLDLPNEVWLAIFNQVGHPLDLFSCLLACKRFKGLAIKALYRTIHYHSLASFNTLRLNSFAEKDEESLQSLAGNVRTAVLSTGGGYGPFGSNLRDWFNSNKRTFTFVNQVNSPVDFDHANTWSNWFHPSFAANITKLVFISTKVSAQFAPALGGLTALRELYFHGSRVEGLDVRGNQNLTTVSTRMRHLTDLRVWNHFWFRSMIYSTPTGRLDTVDLILAARSLETLYIDWDPAVAYSLIEKVTPAQTAFLTETVPHIRKLHLRLAYRTADQREKDRRDFTRLGVFLRACTSLEELHIVSESELSPVAGDVLGHIGLQNLRSYSGPAELLSLLLPPTASALESVCIPYRPDVLSRYDVSSNDQHSVTEIDYRNPAADVLANTFCNICAPNLRRLTFYCKEWHHEVLLCLTQCFPRLKALKIGYSLGYVEEVDWISMGGVHLEQFPELATFYLYRQQDHTYLQSRPKQTKGSVPRAGTELLSDVFAAWKRYTPSLDEVSFDQDTVWTRGRVAEGRKVYDEDLMTNELEYDRKGWDWSGWRMSERHDRITGEEKRDAEKDREVDLWLA</sequence>
<name>A0ABR3FIY8_9AGAR</name>
<feature type="domain" description="F-box" evidence="1">
    <location>
        <begin position="67"/>
        <end position="111"/>
    </location>
</feature>
<gene>
    <name evidence="2" type="ORF">V5O48_006723</name>
</gene>
<protein>
    <recommendedName>
        <fullName evidence="1">F-box domain-containing protein</fullName>
    </recommendedName>
</protein>
<dbReference type="InterPro" id="IPR001810">
    <property type="entry name" value="F-box_dom"/>
</dbReference>
<proteinExistence type="predicted"/>
<organism evidence="2 3">
    <name type="scientific">Marasmius crinis-equi</name>
    <dbReference type="NCBI Taxonomy" id="585013"/>
    <lineage>
        <taxon>Eukaryota</taxon>
        <taxon>Fungi</taxon>
        <taxon>Dikarya</taxon>
        <taxon>Basidiomycota</taxon>
        <taxon>Agaricomycotina</taxon>
        <taxon>Agaricomycetes</taxon>
        <taxon>Agaricomycetidae</taxon>
        <taxon>Agaricales</taxon>
        <taxon>Marasmiineae</taxon>
        <taxon>Marasmiaceae</taxon>
        <taxon>Marasmius</taxon>
    </lineage>
</organism>